<evidence type="ECO:0000313" key="1">
    <source>
        <dbReference type="EMBL" id="OAD24029.1"/>
    </source>
</evidence>
<evidence type="ECO:0008006" key="3">
    <source>
        <dbReference type="Google" id="ProtNLM"/>
    </source>
</evidence>
<evidence type="ECO:0000313" key="2">
    <source>
        <dbReference type="Proteomes" id="UP000076962"/>
    </source>
</evidence>
<name>A0A176S832_9GAMM</name>
<keyword evidence="2" id="KW-1185">Reference proteome</keyword>
<dbReference type="AlphaFoldDB" id="A0A176S832"/>
<accession>A0A176S832</accession>
<gene>
    <name evidence="1" type="ORF">THIOM_000122</name>
</gene>
<proteinExistence type="predicted"/>
<dbReference type="Proteomes" id="UP000076962">
    <property type="component" value="Unassembled WGS sequence"/>
</dbReference>
<organism evidence="1 2">
    <name type="scientific">Candidatus Thiomargarita nelsonii</name>
    <dbReference type="NCBI Taxonomy" id="1003181"/>
    <lineage>
        <taxon>Bacteria</taxon>
        <taxon>Pseudomonadati</taxon>
        <taxon>Pseudomonadota</taxon>
        <taxon>Gammaproteobacteria</taxon>
        <taxon>Thiotrichales</taxon>
        <taxon>Thiotrichaceae</taxon>
        <taxon>Thiomargarita</taxon>
    </lineage>
</organism>
<sequence>MPLQANIALPNFADNLNMSKSILQPNTSYSFSDYFKLSYPTKDIVAEFGYGYQLTKLSLPRNTGTLARLQDTFYKKLPHISLTSEAAKREMLVAPILLELLDSIDMEIDIEYPLYVDERLHGNLDYFIHSSQDVVIVVAKQADLERGFSQLAVELIAMERYRDEQCERLYGAVTVGDMWRFGMLDANAKRIVKDIDSFRIPLDLDALFQVFLGILQPPLEHL</sequence>
<protein>
    <recommendedName>
        <fullName evidence="3">Type I restriction enzyme R protein N-terminal domain-containing protein</fullName>
    </recommendedName>
</protein>
<reference evidence="1 2" key="1">
    <citation type="submission" date="2016-05" db="EMBL/GenBank/DDBJ databases">
        <title>Single-cell genome of chain-forming Candidatus Thiomargarita nelsonii and comparison to other large sulfur-oxidizing bacteria.</title>
        <authorList>
            <person name="Winkel M."/>
            <person name="Salman V."/>
            <person name="Woyke T."/>
            <person name="Schulz-Vogt H."/>
            <person name="Richter M."/>
            <person name="Flood B."/>
            <person name="Bailey J."/>
            <person name="Amann R."/>
            <person name="Mussmann M."/>
        </authorList>
    </citation>
    <scope>NUCLEOTIDE SEQUENCE [LARGE SCALE GENOMIC DNA]</scope>
    <source>
        <strain evidence="1 2">THI036</strain>
    </source>
</reference>
<dbReference type="EMBL" id="LUTY01000042">
    <property type="protein sequence ID" value="OAD24029.1"/>
    <property type="molecule type" value="Genomic_DNA"/>
</dbReference>
<comment type="caution">
    <text evidence="1">The sequence shown here is derived from an EMBL/GenBank/DDBJ whole genome shotgun (WGS) entry which is preliminary data.</text>
</comment>